<evidence type="ECO:0000256" key="4">
    <source>
        <dbReference type="ARBA" id="ARBA00022840"/>
    </source>
</evidence>
<dbReference type="InterPro" id="IPR055124">
    <property type="entry name" value="PIN-like_DDX60"/>
</dbReference>
<keyword evidence="3" id="KW-0347">Helicase</keyword>
<evidence type="ECO:0000313" key="9">
    <source>
        <dbReference type="Proteomes" id="UP000243515"/>
    </source>
</evidence>
<feature type="domain" description="Helicase ATP-binding" evidence="6">
    <location>
        <begin position="718"/>
        <end position="888"/>
    </location>
</feature>
<dbReference type="CDD" id="cd18025">
    <property type="entry name" value="DEXHc_DDX60"/>
    <property type="match status" value="1"/>
</dbReference>
<evidence type="ECO:0000256" key="1">
    <source>
        <dbReference type="ARBA" id="ARBA00022741"/>
    </source>
</evidence>
<dbReference type="FunFam" id="3.40.50.300:FF:001039">
    <property type="entry name" value="ATP-dependent RNA helicase DDX60"/>
    <property type="match status" value="1"/>
</dbReference>
<dbReference type="Pfam" id="PF23002">
    <property type="entry name" value="PIN-like_DDX60"/>
    <property type="match status" value="1"/>
</dbReference>
<feature type="region of interest" description="Disordered" evidence="5">
    <location>
        <begin position="1651"/>
        <end position="1736"/>
    </location>
</feature>
<dbReference type="PANTHER" id="PTHR44533">
    <property type="entry name" value="DEAD/H RNA HELICASE, PUTATIVE-RELATED"/>
    <property type="match status" value="1"/>
</dbReference>
<dbReference type="SMART" id="SM00487">
    <property type="entry name" value="DEXDc"/>
    <property type="match status" value="1"/>
</dbReference>
<dbReference type="Proteomes" id="UP000243515">
    <property type="component" value="Unassembled WGS sequence"/>
</dbReference>
<feature type="compositionally biased region" description="Acidic residues" evidence="5">
    <location>
        <begin position="1664"/>
        <end position="1679"/>
    </location>
</feature>
<dbReference type="GO" id="GO:0005524">
    <property type="term" value="F:ATP binding"/>
    <property type="evidence" value="ECO:0007669"/>
    <property type="project" value="UniProtKB-KW"/>
</dbReference>
<feature type="compositionally biased region" description="Low complexity" evidence="5">
    <location>
        <begin position="1651"/>
        <end position="1660"/>
    </location>
</feature>
<proteinExistence type="predicted"/>
<feature type="region of interest" description="Disordered" evidence="5">
    <location>
        <begin position="1138"/>
        <end position="1179"/>
    </location>
</feature>
<name>A0A232LSC4_9EURO</name>
<accession>A0A232LSC4</accession>
<dbReference type="InterPro" id="IPR011545">
    <property type="entry name" value="DEAD/DEAH_box_helicase_dom"/>
</dbReference>
<dbReference type="GO" id="GO:0005737">
    <property type="term" value="C:cytoplasm"/>
    <property type="evidence" value="ECO:0007669"/>
    <property type="project" value="TreeGrafter"/>
</dbReference>
<feature type="region of interest" description="Disordered" evidence="5">
    <location>
        <begin position="515"/>
        <end position="541"/>
    </location>
</feature>
<dbReference type="SUPFAM" id="SSF52540">
    <property type="entry name" value="P-loop containing nucleoside triphosphate hydrolases"/>
    <property type="match status" value="1"/>
</dbReference>
<gene>
    <name evidence="8" type="ORF">Egran_05198</name>
</gene>
<dbReference type="PANTHER" id="PTHR44533:SF4">
    <property type="entry name" value="DEAD_H RNA HELICASE, PUTATIVE-RELATED"/>
    <property type="match status" value="1"/>
</dbReference>
<dbReference type="GO" id="GO:0016787">
    <property type="term" value="F:hydrolase activity"/>
    <property type="evidence" value="ECO:0007669"/>
    <property type="project" value="UniProtKB-KW"/>
</dbReference>
<dbReference type="PROSITE" id="PS51192">
    <property type="entry name" value="HELICASE_ATP_BIND_1"/>
    <property type="match status" value="1"/>
</dbReference>
<dbReference type="Pfam" id="PF26076">
    <property type="entry name" value="WHD_DDX60"/>
    <property type="match status" value="1"/>
</dbReference>
<evidence type="ECO:0000256" key="5">
    <source>
        <dbReference type="SAM" id="MobiDB-lite"/>
    </source>
</evidence>
<protein>
    <recommendedName>
        <fullName evidence="10">Helicase ATP-binding domain-containing protein</fullName>
    </recommendedName>
</protein>
<feature type="compositionally biased region" description="Basic and acidic residues" evidence="5">
    <location>
        <begin position="1150"/>
        <end position="1164"/>
    </location>
</feature>
<dbReference type="PROSITE" id="PS51194">
    <property type="entry name" value="HELICASE_CTER"/>
    <property type="match status" value="1"/>
</dbReference>
<evidence type="ECO:0000313" key="8">
    <source>
        <dbReference type="EMBL" id="OXV07032.1"/>
    </source>
</evidence>
<evidence type="ECO:0000256" key="2">
    <source>
        <dbReference type="ARBA" id="ARBA00022801"/>
    </source>
</evidence>
<dbReference type="Gene3D" id="3.40.50.300">
    <property type="entry name" value="P-loop containing nucleotide triphosphate hydrolases"/>
    <property type="match status" value="2"/>
</dbReference>
<organism evidence="8 9">
    <name type="scientific">Elaphomyces granulatus</name>
    <dbReference type="NCBI Taxonomy" id="519963"/>
    <lineage>
        <taxon>Eukaryota</taxon>
        <taxon>Fungi</taxon>
        <taxon>Dikarya</taxon>
        <taxon>Ascomycota</taxon>
        <taxon>Pezizomycotina</taxon>
        <taxon>Eurotiomycetes</taxon>
        <taxon>Eurotiomycetidae</taxon>
        <taxon>Eurotiales</taxon>
        <taxon>Elaphomycetaceae</taxon>
        <taxon>Elaphomyces</taxon>
    </lineage>
</organism>
<dbReference type="InterPro" id="IPR001650">
    <property type="entry name" value="Helicase_C-like"/>
</dbReference>
<evidence type="ECO:0000256" key="3">
    <source>
        <dbReference type="ARBA" id="ARBA00022806"/>
    </source>
</evidence>
<dbReference type="InterPro" id="IPR052431">
    <property type="entry name" value="SKI2_subfamily_helicases"/>
</dbReference>
<dbReference type="InterPro" id="IPR014001">
    <property type="entry name" value="Helicase_ATP-bd"/>
</dbReference>
<dbReference type="EMBL" id="NPHW01005169">
    <property type="protein sequence ID" value="OXV07032.1"/>
    <property type="molecule type" value="Genomic_DNA"/>
</dbReference>
<dbReference type="SMART" id="SM00490">
    <property type="entry name" value="HELICc"/>
    <property type="match status" value="1"/>
</dbReference>
<evidence type="ECO:0000259" key="7">
    <source>
        <dbReference type="PROSITE" id="PS51194"/>
    </source>
</evidence>
<evidence type="ECO:0000259" key="6">
    <source>
        <dbReference type="PROSITE" id="PS51192"/>
    </source>
</evidence>
<sequence length="1762" mass="199167">MSSEEISEEISDWYALLDARVLDLVGDYAGRELFLLEGDSLVLQCLDDRRLDFHDGFQLLQAVWNVERFLLKLLTARCFFNIVFFDENCELVACAASNKKHASKYKLAREVIIRHLKSNLGKSHPHIDVRSFTSIHSVEFEDYLRTVNVYFVMCHNGALAAKGGNLESSSESWLLLVKGFMNHRYNVALINEIEWRDSKIITRVLQARVVRNHISLEGNVKRGAKQIAEASIDQHIDALIGYQEQSFDLDLTAGARLVLLAVSATLLKRHDKWTNFIAAAVMLHLAFLQSLALSERRLPNLRILPAEASSAYDDFLNDFSEAARIFIRHPAWEPSAQTAENSLHDIVDGRLLRCCIAILSDDNISFLGKETTDRFELLLDCLHTVSEGTFHRDWPSQMKTEKIDIPVLDHEKHKLLPFSNAIFDKHLADVCIDFHTASSCDKATRAGGVREFTHWHNRRPLDPKRFTPSITPSRRVTKWNNPVRRSQLQMRDMIKYAASLTNTKGNALRPTTITSRRSEPVEEKKSTAKKNRVIQENKERKARREESQWLDAWKRKLDDNRKMSPNRRLMDMYDYLDKLEDGKERFLGTEVRAYAFMLLILQWQSATVSAEYAVKIWDQMRVLRTLPGLMTKSCHTVLVNLCSKLGLPSLPPLESTIPDRLLSFPVNLESVKSQSLSGGLNFHAFQLVNCGPYMDRYTNSKPDRRVEFEPDEWQRKVLDELDAKRSVFVVAPTSAGKTFISFYAMEQILREDDEGVLVYVAPTKALVNQIAAEIHGRFSKSYQKKGQSVWAIHTRDTRVHNPNKCQILVTVPHILQIMLLAPSNATTWAPRVKCIIFDEIHCIGQADDGLVWEQLLLLAPCRIIALSATVGNPEEFTDWLSSTQQTLGVPLTLIRHNHRFSDLRKFVFYPQQSVDFMGLPKVTSKEGILESECIPGLSFVHPIASLVTRGRKMPEDLSLEPQDCYSLWRCMVRHQSNRFPVPAELNPQEALPSSFIRKADVFSWEQRLKEVLSDWMLDPDSPFDNLRIDLQRGAQTPMSFQEPDEKLWGEGKPPPTDIGAVSKDELCRSVFPLLVGLHGRNALPAILFNYERTTCERLAISVFLELQTAEEKYKEGPVWIQKLKDYETRRAAVEKMERKLASTVKKPRKTAADDRGSQSKEQSVRDAAGAENHPLDNFDSDVPLDQFTFADFRKLTWADLMEEIQELEGHHINPLLLEALKRGIGVHHSGMNRRYRLLVERLFRLGFLRVIIATGTLALGINMPCATVVFCGDSVYLTALNFRQAAGRAGRRGFDLLGNVIFHGIPLSKVYQLISSRLPDLNGHFPITTSLVLRLFILLHNSNESVYAAAAINSLLSQARLCLGGQESKVKVLHHLRFSIEYLRRQHLLGFQGEPIDFACGISHLYFTEKSGFAFHALLRAGYFDELCRSYGANTDRLMKAMMIVLAHLFGRQSLGSGYRKKQDLKSPSIVALPDMDPKAANVIRAHNQEILKTFSAYVETFAMQHLEQPEDELPLTGVHVGGSGNNLELCEVLGAMDTNISRSAFVGLSGHGDEFDSVSDLCETARSGVIIEQGAIPHLDLYPDDTGVPLNAYLYDFFCHGSLEPLETANSISRSDAWFVLNDFSLVLATIVTSLQNYLDPELADKFNPADAAGAGDNASLENESDNAADSDDSDIDSDPPPTRTQETVIEPAAQRPSTKSHKDIIPESWDEESDDAEEEDCHVEESKGGEEGDPVVSLEVLKSFYDLQQRFDEKFRAIFA</sequence>
<feature type="compositionally biased region" description="Basic and acidic residues" evidence="5">
    <location>
        <begin position="516"/>
        <end position="526"/>
    </location>
</feature>
<dbReference type="OrthoDB" id="2320933at2759"/>
<keyword evidence="9" id="KW-1185">Reference proteome</keyword>
<dbReference type="InterPro" id="IPR027417">
    <property type="entry name" value="P-loop_NTPase"/>
</dbReference>
<dbReference type="GO" id="GO:0004386">
    <property type="term" value="F:helicase activity"/>
    <property type="evidence" value="ECO:0007669"/>
    <property type="project" value="UniProtKB-KW"/>
</dbReference>
<dbReference type="GO" id="GO:0003676">
    <property type="term" value="F:nucleic acid binding"/>
    <property type="evidence" value="ECO:0007669"/>
    <property type="project" value="InterPro"/>
</dbReference>
<dbReference type="InterPro" id="IPR059032">
    <property type="entry name" value="WHD_DDX60"/>
</dbReference>
<dbReference type="Pfam" id="PF00270">
    <property type="entry name" value="DEAD"/>
    <property type="match status" value="1"/>
</dbReference>
<comment type="caution">
    <text evidence="8">The sequence shown here is derived from an EMBL/GenBank/DDBJ whole genome shotgun (WGS) entry which is preliminary data.</text>
</comment>
<evidence type="ECO:0008006" key="10">
    <source>
        <dbReference type="Google" id="ProtNLM"/>
    </source>
</evidence>
<reference evidence="8 9" key="1">
    <citation type="journal article" date="2015" name="Environ. Microbiol.">
        <title>Metagenome sequence of Elaphomyces granulatus from sporocarp tissue reveals Ascomycota ectomycorrhizal fingerprints of genome expansion and a Proteobacteria-rich microbiome.</title>
        <authorList>
            <person name="Quandt C.A."/>
            <person name="Kohler A."/>
            <person name="Hesse C.N."/>
            <person name="Sharpton T.J."/>
            <person name="Martin F."/>
            <person name="Spatafora J.W."/>
        </authorList>
    </citation>
    <scope>NUCLEOTIDE SEQUENCE [LARGE SCALE GENOMIC DNA]</scope>
    <source>
        <strain evidence="8 9">OSC145934</strain>
    </source>
</reference>
<keyword evidence="1" id="KW-0547">Nucleotide-binding</keyword>
<keyword evidence="2" id="KW-0378">Hydrolase</keyword>
<keyword evidence="4" id="KW-0067">ATP-binding</keyword>
<dbReference type="Pfam" id="PF00271">
    <property type="entry name" value="Helicase_C"/>
    <property type="match status" value="1"/>
</dbReference>
<feature type="domain" description="Helicase C-terminal" evidence="7">
    <location>
        <begin position="1174"/>
        <end position="1333"/>
    </location>
</feature>
<feature type="compositionally biased region" description="Acidic residues" evidence="5">
    <location>
        <begin position="1710"/>
        <end position="1724"/>
    </location>
</feature>